<keyword evidence="3 7" id="KW-0645">Protease</keyword>
<dbReference type="PANTHER" id="PTHR10589">
    <property type="entry name" value="UBIQUITIN CARBOXYL-TERMINAL HYDROLASE"/>
    <property type="match status" value="1"/>
</dbReference>
<comment type="similarity">
    <text evidence="2 7 8">Belongs to the peptidase C12 family.</text>
</comment>
<dbReference type="FunFam" id="3.40.532.10:FF:000006">
    <property type="entry name" value="Ubiquitin carboxyl-terminal hydrolase"/>
    <property type="match status" value="1"/>
</dbReference>
<feature type="site" description="Transition state stabilizer" evidence="7">
    <location>
        <position position="91"/>
    </location>
</feature>
<evidence type="ECO:0000256" key="3">
    <source>
        <dbReference type="ARBA" id="ARBA00022670"/>
    </source>
</evidence>
<feature type="active site" description="Nucleophile" evidence="7">
    <location>
        <position position="97"/>
    </location>
</feature>
<dbReference type="PANTHER" id="PTHR10589:SF17">
    <property type="entry name" value="UBIQUITIN CARBOXYL-TERMINAL HYDROLASE"/>
    <property type="match status" value="1"/>
</dbReference>
<keyword evidence="11" id="KW-1185">Reference proteome</keyword>
<dbReference type="GO" id="GO:0006511">
    <property type="term" value="P:ubiquitin-dependent protein catabolic process"/>
    <property type="evidence" value="ECO:0007669"/>
    <property type="project" value="UniProtKB-UniRule"/>
</dbReference>
<gene>
    <name evidence="10" type="ORF">Tco025E_08706</name>
</gene>
<evidence type="ECO:0000259" key="9">
    <source>
        <dbReference type="PROSITE" id="PS52048"/>
    </source>
</evidence>
<sequence length="236" mass="25579">MAKRWLPIESNPNVMNAYLKALGVTNPKVEFCDVYGLEPDLLGFVPRPVFAMLLLYPISPEMDAGDAKAMEMCAAEANEFVAKNDIFFSRQTVENACGTMAILHAVMNNLDCVGDLRKDSPLDYLLTVGLNKMPEGRASLIESSSELDAAHMEASVGGVTPNQAIDASIDLHFTCFVHAKGQCVELDGRKPHPLLHGACAGNEEFVKVAAEAIQAKMSRDAGSLRFNIIALVHKSD</sequence>
<dbReference type="InterPro" id="IPR036959">
    <property type="entry name" value="Peptidase_C12_UCH_sf"/>
</dbReference>
<proteinExistence type="inferred from homology"/>
<organism evidence="10 11">
    <name type="scientific">Trypanosoma conorhini</name>
    <dbReference type="NCBI Taxonomy" id="83891"/>
    <lineage>
        <taxon>Eukaryota</taxon>
        <taxon>Discoba</taxon>
        <taxon>Euglenozoa</taxon>
        <taxon>Kinetoplastea</taxon>
        <taxon>Metakinetoplastina</taxon>
        <taxon>Trypanosomatida</taxon>
        <taxon>Trypanosomatidae</taxon>
        <taxon>Trypanosoma</taxon>
    </lineage>
</organism>
<evidence type="ECO:0000256" key="7">
    <source>
        <dbReference type="PROSITE-ProRule" id="PRU01393"/>
    </source>
</evidence>
<comment type="caution">
    <text evidence="10">The sequence shown here is derived from an EMBL/GenBank/DDBJ whole genome shotgun (WGS) entry which is preliminary data.</text>
</comment>
<dbReference type="Gene3D" id="3.40.532.10">
    <property type="entry name" value="Peptidase C12, ubiquitin carboxyl-terminal hydrolase"/>
    <property type="match status" value="1"/>
</dbReference>
<dbReference type="Proteomes" id="UP000284403">
    <property type="component" value="Unassembled WGS sequence"/>
</dbReference>
<evidence type="ECO:0000256" key="1">
    <source>
        <dbReference type="ARBA" id="ARBA00000707"/>
    </source>
</evidence>
<dbReference type="CDD" id="cd09616">
    <property type="entry name" value="Peptidase_C12_UCH_L1_L3"/>
    <property type="match status" value="1"/>
</dbReference>
<protein>
    <recommendedName>
        <fullName evidence="8">Ubiquitin carboxyl-terminal hydrolase</fullName>
        <ecNumber evidence="8">3.4.19.12</ecNumber>
    </recommendedName>
</protein>
<dbReference type="SUPFAM" id="SSF54001">
    <property type="entry name" value="Cysteine proteinases"/>
    <property type="match status" value="1"/>
</dbReference>
<dbReference type="InterPro" id="IPR001578">
    <property type="entry name" value="Peptidase_C12_UCH"/>
</dbReference>
<feature type="domain" description="UCH catalytic" evidence="9">
    <location>
        <begin position="4"/>
        <end position="233"/>
    </location>
</feature>
<dbReference type="EC" id="3.4.19.12" evidence="8"/>
<accession>A0A3R7RE97</accession>
<evidence type="ECO:0000256" key="2">
    <source>
        <dbReference type="ARBA" id="ARBA00009326"/>
    </source>
</evidence>
<evidence type="ECO:0000256" key="6">
    <source>
        <dbReference type="ARBA" id="ARBA00022807"/>
    </source>
</evidence>
<dbReference type="GO" id="GO:0005737">
    <property type="term" value="C:cytoplasm"/>
    <property type="evidence" value="ECO:0007669"/>
    <property type="project" value="TreeGrafter"/>
</dbReference>
<comment type="catalytic activity">
    <reaction evidence="1 7 8">
        <text>Thiol-dependent hydrolysis of ester, thioester, amide, peptide and isopeptide bonds formed by the C-terminal Gly of ubiquitin (a 76-residue protein attached to proteins as an intracellular targeting signal).</text>
        <dbReference type="EC" id="3.4.19.12"/>
    </reaction>
</comment>
<dbReference type="PRINTS" id="PR00707">
    <property type="entry name" value="UBCTHYDRLASE"/>
</dbReference>
<reference evidence="10 11" key="1">
    <citation type="journal article" date="2018" name="BMC Genomics">
        <title>Genomic comparison of Trypanosoma conorhini and Trypanosoma rangeli to Trypanosoma cruzi strains of high and low virulence.</title>
        <authorList>
            <person name="Bradwell K.R."/>
            <person name="Koparde V.N."/>
            <person name="Matveyev A.V."/>
            <person name="Serrano M.G."/>
            <person name="Alves J.M."/>
            <person name="Parikh H."/>
            <person name="Huang B."/>
            <person name="Lee V."/>
            <person name="Espinosa-Alvarez O."/>
            <person name="Ortiz P.A."/>
            <person name="Costa-Martins A.G."/>
            <person name="Teixeira M.M."/>
            <person name="Buck G.A."/>
        </authorList>
    </citation>
    <scope>NUCLEOTIDE SEQUENCE [LARGE SCALE GENOMIC DNA]</scope>
    <source>
        <strain evidence="10 11">025E</strain>
    </source>
</reference>
<dbReference type="EMBL" id="MKKU01000857">
    <property type="protein sequence ID" value="RNF00877.1"/>
    <property type="molecule type" value="Genomic_DNA"/>
</dbReference>
<dbReference type="GeneID" id="40322317"/>
<evidence type="ECO:0000256" key="4">
    <source>
        <dbReference type="ARBA" id="ARBA00022786"/>
    </source>
</evidence>
<evidence type="ECO:0000256" key="8">
    <source>
        <dbReference type="RuleBase" id="RU361215"/>
    </source>
</evidence>
<dbReference type="Pfam" id="PF01088">
    <property type="entry name" value="Peptidase_C12"/>
    <property type="match status" value="1"/>
</dbReference>
<keyword evidence="4 7" id="KW-0833">Ubl conjugation pathway</keyword>
<dbReference type="GO" id="GO:0016579">
    <property type="term" value="P:protein deubiquitination"/>
    <property type="evidence" value="ECO:0007669"/>
    <property type="project" value="TreeGrafter"/>
</dbReference>
<evidence type="ECO:0000256" key="5">
    <source>
        <dbReference type="ARBA" id="ARBA00022801"/>
    </source>
</evidence>
<name>A0A3R7RE97_9TRYP</name>
<dbReference type="AlphaFoldDB" id="A0A3R7RE97"/>
<dbReference type="InterPro" id="IPR038765">
    <property type="entry name" value="Papain-like_cys_pep_sf"/>
</dbReference>
<keyword evidence="6 7" id="KW-0788">Thiol protease</keyword>
<feature type="site" description="Important for enzyme activity" evidence="7">
    <location>
        <position position="187"/>
    </location>
</feature>
<keyword evidence="5 7" id="KW-0378">Hydrolase</keyword>
<dbReference type="OrthoDB" id="427186at2759"/>
<evidence type="ECO:0000313" key="10">
    <source>
        <dbReference type="EMBL" id="RNF00877.1"/>
    </source>
</evidence>
<evidence type="ECO:0000313" key="11">
    <source>
        <dbReference type="Proteomes" id="UP000284403"/>
    </source>
</evidence>
<dbReference type="GO" id="GO:0004843">
    <property type="term" value="F:cysteine-type deubiquitinase activity"/>
    <property type="evidence" value="ECO:0007669"/>
    <property type="project" value="UniProtKB-UniRule"/>
</dbReference>
<dbReference type="RefSeq" id="XP_029224336.1">
    <property type="nucleotide sequence ID" value="XM_029375549.1"/>
</dbReference>
<dbReference type="PROSITE" id="PS52048">
    <property type="entry name" value="UCH_DOMAIN"/>
    <property type="match status" value="1"/>
</dbReference>
<feature type="active site" description="Proton donor" evidence="7">
    <location>
        <position position="172"/>
    </location>
</feature>